<dbReference type="RefSeq" id="WP_004519602.1">
    <property type="nucleotide sequence ID" value="NZ_ACEO02000003.1"/>
</dbReference>
<gene>
    <name evidence="3" type="ORF">NEISUBOT_03925</name>
</gene>
<evidence type="ECO:0000256" key="1">
    <source>
        <dbReference type="SAM" id="SignalP"/>
    </source>
</evidence>
<accession>A0A9W5IRX2</accession>
<feature type="domain" description="PepSY" evidence="2">
    <location>
        <begin position="4"/>
        <end position="90"/>
    </location>
</feature>
<evidence type="ECO:0000313" key="4">
    <source>
        <dbReference type="Proteomes" id="UP000004621"/>
    </source>
</evidence>
<evidence type="ECO:0000313" key="3">
    <source>
        <dbReference type="EMBL" id="EFC52571.1"/>
    </source>
</evidence>
<sequence>MKKFLLTAIVALSAATAGASDYIEHKIYSDKNFEQNRAKAVKILEQRGYQVHDVEADSRRGQPVLDIEAFKDGREYDIVLSYPDLKIIKERIDY</sequence>
<name>A0A9W5IRX2_NEISU</name>
<evidence type="ECO:0000259" key="2">
    <source>
        <dbReference type="Pfam" id="PF13670"/>
    </source>
</evidence>
<protein>
    <recommendedName>
        <fullName evidence="2">PepSY domain-containing protein</fullName>
    </recommendedName>
</protein>
<dbReference type="InterPro" id="IPR025711">
    <property type="entry name" value="PepSY"/>
</dbReference>
<organism evidence="3 4">
    <name type="scientific">Neisseria subflava NJ9703</name>
    <dbReference type="NCBI Taxonomy" id="546268"/>
    <lineage>
        <taxon>Bacteria</taxon>
        <taxon>Pseudomonadati</taxon>
        <taxon>Pseudomonadota</taxon>
        <taxon>Betaproteobacteria</taxon>
        <taxon>Neisseriales</taxon>
        <taxon>Neisseriaceae</taxon>
        <taxon>Neisseria</taxon>
    </lineage>
</organism>
<dbReference type="Pfam" id="PF13670">
    <property type="entry name" value="PepSY_2"/>
    <property type="match status" value="1"/>
</dbReference>
<keyword evidence="1" id="KW-0732">Signal</keyword>
<dbReference type="AlphaFoldDB" id="A0A9W5IRX2"/>
<comment type="caution">
    <text evidence="3">The sequence shown here is derived from an EMBL/GenBank/DDBJ whole genome shotgun (WGS) entry which is preliminary data.</text>
</comment>
<dbReference type="Proteomes" id="UP000004621">
    <property type="component" value="Unassembled WGS sequence"/>
</dbReference>
<reference evidence="3 4" key="1">
    <citation type="submission" date="2010-01" db="EMBL/GenBank/DDBJ databases">
        <authorList>
            <person name="Weinstock G."/>
            <person name="Sodergren E."/>
            <person name="Clifton S."/>
            <person name="Fulton L."/>
            <person name="Fulton B."/>
            <person name="Courtney L."/>
            <person name="Fronick C."/>
            <person name="Harrison M."/>
            <person name="Strong C."/>
            <person name="Farmer C."/>
            <person name="Delahaunty K."/>
            <person name="Markovic C."/>
            <person name="Hall O."/>
            <person name="Minx P."/>
            <person name="Tomlinson C."/>
            <person name="Mitreva M."/>
            <person name="Nelson J."/>
            <person name="Hou S."/>
            <person name="Wollam A."/>
            <person name="Pepin K.H."/>
            <person name="Johnson M."/>
            <person name="Bhonagiri V."/>
            <person name="Nash W.E."/>
            <person name="Warren W."/>
            <person name="Chinwalla A."/>
            <person name="Mardis E.R."/>
            <person name="Wilson R.K."/>
        </authorList>
    </citation>
    <scope>NUCLEOTIDE SEQUENCE [LARGE SCALE GENOMIC DNA]</scope>
    <source>
        <strain evidence="3 4">NJ9703</strain>
    </source>
</reference>
<proteinExistence type="predicted"/>
<feature type="chain" id="PRO_5040922519" description="PepSY domain-containing protein" evidence="1">
    <location>
        <begin position="20"/>
        <end position="94"/>
    </location>
</feature>
<feature type="signal peptide" evidence="1">
    <location>
        <begin position="1"/>
        <end position="19"/>
    </location>
</feature>
<dbReference type="EMBL" id="ACEO02000003">
    <property type="protein sequence ID" value="EFC52571.1"/>
    <property type="molecule type" value="Genomic_DNA"/>
</dbReference>